<sequence length="325" mass="35904">MQLTRCRERALPSETKEKADNYLHVTKQAAQAVTPASTAPAAATEPLGSYNGTTALSSVFQLHTHPNGQPLILPAGFRTMGVLHVTFQSLQKPFEKKPSREGYKNRSLQDGTRGQYTFQGVEQLGLPTSLREEQGIPTAAFTMVPGNHVGTRMGLLQHRCNKNLLHVLILLEAVGTLALMSYALLYEAGNLVNLPDKRIGFYNFCLWNDTAGELQCLDTKHLQAMGISLLQLGLARVCVYTCLVFILFHLPFVLTVNCTGQRERWKMIRTVPFIKMIMLSGGLGMLLLQTSQWIHPSDFTGGFLALLGTQALLLLQTLTTTVYLS</sequence>
<dbReference type="PANTHER" id="PTHR16103">
    <property type="entry name" value="TRANSMEMBRANE PROTEIN 140"/>
    <property type="match status" value="1"/>
</dbReference>
<evidence type="ECO:0008006" key="4">
    <source>
        <dbReference type="Google" id="ProtNLM"/>
    </source>
</evidence>
<feature type="transmembrane region" description="Helical" evidence="1">
    <location>
        <begin position="163"/>
        <end position="185"/>
    </location>
</feature>
<proteinExistence type="predicted"/>
<dbReference type="AlphaFoldDB" id="A0A3L8SQV2"/>
<dbReference type="Proteomes" id="UP000276834">
    <property type="component" value="Unassembled WGS sequence"/>
</dbReference>
<keyword evidence="1" id="KW-0812">Transmembrane</keyword>
<accession>A0A3L8SQV2</accession>
<evidence type="ECO:0000256" key="1">
    <source>
        <dbReference type="SAM" id="Phobius"/>
    </source>
</evidence>
<comment type="caution">
    <text evidence="2">The sequence shown here is derived from an EMBL/GenBank/DDBJ whole genome shotgun (WGS) entry which is preliminary data.</text>
</comment>
<evidence type="ECO:0000313" key="2">
    <source>
        <dbReference type="EMBL" id="RLW06504.1"/>
    </source>
</evidence>
<dbReference type="Pfam" id="PF14985">
    <property type="entry name" value="TM140"/>
    <property type="match status" value="1"/>
</dbReference>
<protein>
    <recommendedName>
        <fullName evidence="4">Transmembrane protein 140</fullName>
    </recommendedName>
</protein>
<dbReference type="EMBL" id="QUSF01000009">
    <property type="protein sequence ID" value="RLW06504.1"/>
    <property type="molecule type" value="Genomic_DNA"/>
</dbReference>
<evidence type="ECO:0000313" key="3">
    <source>
        <dbReference type="Proteomes" id="UP000276834"/>
    </source>
</evidence>
<feature type="transmembrane region" description="Helical" evidence="1">
    <location>
        <begin position="277"/>
        <end position="295"/>
    </location>
</feature>
<keyword evidence="3" id="KW-1185">Reference proteome</keyword>
<keyword evidence="1" id="KW-1133">Transmembrane helix</keyword>
<reference evidence="2 3" key="1">
    <citation type="journal article" date="2018" name="Proc. R. Soc. B">
        <title>A non-coding region near Follistatin controls head colour polymorphism in the Gouldian finch.</title>
        <authorList>
            <person name="Toomey M.B."/>
            <person name="Marques C.I."/>
            <person name="Andrade P."/>
            <person name="Araujo P.M."/>
            <person name="Sabatino S."/>
            <person name="Gazda M.A."/>
            <person name="Afonso S."/>
            <person name="Lopes R.J."/>
            <person name="Corbo J.C."/>
            <person name="Carneiro M."/>
        </authorList>
    </citation>
    <scope>NUCLEOTIDE SEQUENCE [LARGE SCALE GENOMIC DNA]</scope>
    <source>
        <strain evidence="2">Red01</strain>
        <tissue evidence="2">Muscle</tissue>
    </source>
</reference>
<name>A0A3L8SQV2_CHLGU</name>
<keyword evidence="1" id="KW-0472">Membrane</keyword>
<dbReference type="InterPro" id="IPR028038">
    <property type="entry name" value="TM140"/>
</dbReference>
<gene>
    <name evidence="2" type="ORF">DV515_00004638</name>
</gene>
<organism evidence="2 3">
    <name type="scientific">Chloebia gouldiae</name>
    <name type="common">Gouldian finch</name>
    <name type="synonym">Erythrura gouldiae</name>
    <dbReference type="NCBI Taxonomy" id="44316"/>
    <lineage>
        <taxon>Eukaryota</taxon>
        <taxon>Metazoa</taxon>
        <taxon>Chordata</taxon>
        <taxon>Craniata</taxon>
        <taxon>Vertebrata</taxon>
        <taxon>Euteleostomi</taxon>
        <taxon>Archelosauria</taxon>
        <taxon>Archosauria</taxon>
        <taxon>Dinosauria</taxon>
        <taxon>Saurischia</taxon>
        <taxon>Theropoda</taxon>
        <taxon>Coelurosauria</taxon>
        <taxon>Aves</taxon>
        <taxon>Neognathae</taxon>
        <taxon>Neoaves</taxon>
        <taxon>Telluraves</taxon>
        <taxon>Australaves</taxon>
        <taxon>Passeriformes</taxon>
        <taxon>Passeroidea</taxon>
        <taxon>Passeridae</taxon>
        <taxon>Chloebia</taxon>
    </lineage>
</organism>
<dbReference type="PANTHER" id="PTHR16103:SF0">
    <property type="entry name" value="TRANSMEMBRANE PROTEIN 140"/>
    <property type="match status" value="1"/>
</dbReference>
<dbReference type="STRING" id="44316.ENSEGOP00005018096"/>
<dbReference type="OrthoDB" id="9898473at2759"/>
<feature type="transmembrane region" description="Helical" evidence="1">
    <location>
        <begin position="301"/>
        <end position="324"/>
    </location>
</feature>
<feature type="transmembrane region" description="Helical" evidence="1">
    <location>
        <begin position="234"/>
        <end position="256"/>
    </location>
</feature>